<dbReference type="AlphaFoldDB" id="A0A1G6GCY4"/>
<feature type="region of interest" description="Disordered" evidence="1">
    <location>
        <begin position="102"/>
        <end position="121"/>
    </location>
</feature>
<evidence type="ECO:0000313" key="3">
    <source>
        <dbReference type="EMBL" id="SDB79830.1"/>
    </source>
</evidence>
<reference evidence="3 4" key="1">
    <citation type="submission" date="2016-06" db="EMBL/GenBank/DDBJ databases">
        <authorList>
            <person name="Olsen C.W."/>
            <person name="Carey S."/>
            <person name="Hinshaw L."/>
            <person name="Karasin A.I."/>
        </authorList>
    </citation>
    <scope>NUCLEOTIDE SEQUENCE [LARGE SCALE GENOMIC DNA]</scope>
    <source>
        <strain evidence="3 4">LZ-22</strain>
    </source>
</reference>
<feature type="transmembrane region" description="Helical" evidence="2">
    <location>
        <begin position="164"/>
        <end position="186"/>
    </location>
</feature>
<feature type="transmembrane region" description="Helical" evidence="2">
    <location>
        <begin position="6"/>
        <end position="27"/>
    </location>
</feature>
<organism evidence="3 4">
    <name type="scientific">Raineyella antarctica</name>
    <dbReference type="NCBI Taxonomy" id="1577474"/>
    <lineage>
        <taxon>Bacteria</taxon>
        <taxon>Bacillati</taxon>
        <taxon>Actinomycetota</taxon>
        <taxon>Actinomycetes</taxon>
        <taxon>Propionibacteriales</taxon>
        <taxon>Propionibacteriaceae</taxon>
        <taxon>Raineyella</taxon>
    </lineage>
</organism>
<evidence type="ECO:0000313" key="4">
    <source>
        <dbReference type="Proteomes" id="UP000199086"/>
    </source>
</evidence>
<feature type="transmembrane region" description="Helical" evidence="2">
    <location>
        <begin position="75"/>
        <end position="93"/>
    </location>
</feature>
<dbReference type="RefSeq" id="WP_092605290.1">
    <property type="nucleotide sequence ID" value="NZ_FMYF01000001.1"/>
</dbReference>
<sequence>MTSWQVLGACVAMAIAGFDPFGALVLLGAVARGTSRRAAVAFTVASAAVIVAAAVALDLLAYAVLPHGLPHVPSIVWGSLEAAAALGLLAWGLRRLLSRRNDGHQAPTDPDAEGASRRRRGTGTGAMTVAGAAYGLTVLGDPGFWGLVALVHRLQAGPALGIAALWWLLSQSPLVALAIAIAFGAGEPVGRWMRRSWSRIAGPLGRVGTAAILLGGLVLAADVVLWLVTGSFLIR</sequence>
<dbReference type="STRING" id="1577474.GA0111570_10199"/>
<dbReference type="EMBL" id="FMYF01000001">
    <property type="protein sequence ID" value="SDB79830.1"/>
    <property type="molecule type" value="Genomic_DNA"/>
</dbReference>
<feature type="transmembrane region" description="Helical" evidence="2">
    <location>
        <begin position="207"/>
        <end position="234"/>
    </location>
</feature>
<evidence type="ECO:0000256" key="2">
    <source>
        <dbReference type="SAM" id="Phobius"/>
    </source>
</evidence>
<name>A0A1G6GCY4_9ACTN</name>
<feature type="transmembrane region" description="Helical" evidence="2">
    <location>
        <begin position="126"/>
        <end position="152"/>
    </location>
</feature>
<dbReference type="Proteomes" id="UP000199086">
    <property type="component" value="Unassembled WGS sequence"/>
</dbReference>
<keyword evidence="2" id="KW-0472">Membrane</keyword>
<evidence type="ECO:0008006" key="5">
    <source>
        <dbReference type="Google" id="ProtNLM"/>
    </source>
</evidence>
<keyword evidence="2" id="KW-1133">Transmembrane helix</keyword>
<keyword evidence="2" id="KW-0812">Transmembrane</keyword>
<keyword evidence="4" id="KW-1185">Reference proteome</keyword>
<evidence type="ECO:0000256" key="1">
    <source>
        <dbReference type="SAM" id="MobiDB-lite"/>
    </source>
</evidence>
<proteinExistence type="predicted"/>
<dbReference type="OrthoDB" id="4877931at2"/>
<accession>A0A1G6GCY4</accession>
<gene>
    <name evidence="3" type="ORF">GA0111570_10199</name>
</gene>
<feature type="transmembrane region" description="Helical" evidence="2">
    <location>
        <begin position="39"/>
        <end position="63"/>
    </location>
</feature>
<protein>
    <recommendedName>
        <fullName evidence="5">Sap, sulfolipid-1-addressing protein</fullName>
    </recommendedName>
</protein>